<feature type="chain" id="PRO_5009192614" evidence="2">
    <location>
        <begin position="24"/>
        <end position="307"/>
    </location>
</feature>
<accession>A0A1E7F3U1</accession>
<dbReference type="KEGG" id="fcy:FRACYDRAFT_244130"/>
<sequence>MTAASICIAFAVAILSTAGVVNAETIVISDWVLPYNGPQTIDAKVGDTIEFNWVGFHNANIHPTNACSMDGSINIGNASPASYTFTEEDGSPGGTEMFFACDVGQHCAAGQNLIVTVKSALVNEEEPPINTGGSGLSSDTCSTNLPTSSGMAATKCALPSDQVCCYGVQLERATKCTCTGNINGNGPNTTYLCVVATANDCPDAQNPNIITTPPAPTSSLRPTTAPTTPPVVVEEEVPPPPVEEVEECSGASCDPADADSCNCRPSLTCRKRGSLGFICSQVSRVGRTRLSNADGVGGAGGRSDRGQ</sequence>
<dbReference type="EMBL" id="KV784364">
    <property type="protein sequence ID" value="OEU12858.1"/>
    <property type="molecule type" value="Genomic_DNA"/>
</dbReference>
<dbReference type="SUPFAM" id="SSF49503">
    <property type="entry name" value="Cupredoxins"/>
    <property type="match status" value="1"/>
</dbReference>
<dbReference type="Proteomes" id="UP000095751">
    <property type="component" value="Unassembled WGS sequence"/>
</dbReference>
<reference evidence="3 4" key="1">
    <citation type="submission" date="2016-09" db="EMBL/GenBank/DDBJ databases">
        <title>Extensive genetic diversity and differential bi-allelic expression allows diatom success in the polar Southern Ocean.</title>
        <authorList>
            <consortium name="DOE Joint Genome Institute"/>
            <person name="Mock T."/>
            <person name="Otillar R.P."/>
            <person name="Strauss J."/>
            <person name="Dupont C."/>
            <person name="Frickenhaus S."/>
            <person name="Maumus F."/>
            <person name="Mcmullan M."/>
            <person name="Sanges R."/>
            <person name="Schmutz J."/>
            <person name="Toseland A."/>
            <person name="Valas R."/>
            <person name="Veluchamy A."/>
            <person name="Ward B.J."/>
            <person name="Allen A."/>
            <person name="Barry K."/>
            <person name="Falciatore A."/>
            <person name="Ferrante M."/>
            <person name="Fortunato A.E."/>
            <person name="Gloeckner G."/>
            <person name="Gruber A."/>
            <person name="Hipkin R."/>
            <person name="Janech M."/>
            <person name="Kroth P."/>
            <person name="Leese F."/>
            <person name="Lindquist E."/>
            <person name="Lyon B.R."/>
            <person name="Martin J."/>
            <person name="Mayer C."/>
            <person name="Parker M."/>
            <person name="Quesneville H."/>
            <person name="Raymond J."/>
            <person name="Uhlig C."/>
            <person name="Valentin K.U."/>
            <person name="Worden A.Z."/>
            <person name="Armbrust E.V."/>
            <person name="Bowler C."/>
            <person name="Green B."/>
            <person name="Moulton V."/>
            <person name="Van Oosterhout C."/>
            <person name="Grigoriev I."/>
        </authorList>
    </citation>
    <scope>NUCLEOTIDE SEQUENCE [LARGE SCALE GENOMIC DNA]</scope>
    <source>
        <strain evidence="3 4">CCMP1102</strain>
    </source>
</reference>
<organism evidence="3 4">
    <name type="scientific">Fragilariopsis cylindrus CCMP1102</name>
    <dbReference type="NCBI Taxonomy" id="635003"/>
    <lineage>
        <taxon>Eukaryota</taxon>
        <taxon>Sar</taxon>
        <taxon>Stramenopiles</taxon>
        <taxon>Ochrophyta</taxon>
        <taxon>Bacillariophyta</taxon>
        <taxon>Bacillariophyceae</taxon>
        <taxon>Bacillariophycidae</taxon>
        <taxon>Bacillariales</taxon>
        <taxon>Bacillariaceae</taxon>
        <taxon>Fragilariopsis</taxon>
    </lineage>
</organism>
<dbReference type="Gene3D" id="2.60.40.420">
    <property type="entry name" value="Cupredoxins - blue copper proteins"/>
    <property type="match status" value="1"/>
</dbReference>
<proteinExistence type="predicted"/>
<gene>
    <name evidence="3" type="ORF">FRACYDRAFT_244130</name>
</gene>
<keyword evidence="2" id="KW-0732">Signal</keyword>
<evidence type="ECO:0000256" key="1">
    <source>
        <dbReference type="SAM" id="MobiDB-lite"/>
    </source>
</evidence>
<dbReference type="OrthoDB" id="56220at2759"/>
<name>A0A1E7F3U1_9STRA</name>
<dbReference type="InterPro" id="IPR008972">
    <property type="entry name" value="Cupredoxin"/>
</dbReference>
<feature type="region of interest" description="Disordered" evidence="1">
    <location>
        <begin position="212"/>
        <end position="232"/>
    </location>
</feature>
<dbReference type="InParanoid" id="A0A1E7F3U1"/>
<keyword evidence="4" id="KW-1185">Reference proteome</keyword>
<evidence type="ECO:0000256" key="2">
    <source>
        <dbReference type="SAM" id="SignalP"/>
    </source>
</evidence>
<evidence type="ECO:0000313" key="3">
    <source>
        <dbReference type="EMBL" id="OEU12858.1"/>
    </source>
</evidence>
<protein>
    <submittedName>
        <fullName evidence="3">Plastocyanin-like protein</fullName>
    </submittedName>
</protein>
<feature type="signal peptide" evidence="2">
    <location>
        <begin position="1"/>
        <end position="23"/>
    </location>
</feature>
<evidence type="ECO:0000313" key="4">
    <source>
        <dbReference type="Proteomes" id="UP000095751"/>
    </source>
</evidence>
<dbReference type="AlphaFoldDB" id="A0A1E7F3U1"/>